<dbReference type="InterPro" id="IPR006076">
    <property type="entry name" value="FAD-dep_OxRdtase"/>
</dbReference>
<organism evidence="3 4">
    <name type="scientific">Klebsiella pneumoniae</name>
    <dbReference type="NCBI Taxonomy" id="573"/>
    <lineage>
        <taxon>Bacteria</taxon>
        <taxon>Pseudomonadati</taxon>
        <taxon>Pseudomonadota</taxon>
        <taxon>Gammaproteobacteria</taxon>
        <taxon>Enterobacterales</taxon>
        <taxon>Enterobacteriaceae</taxon>
        <taxon>Klebsiella/Raoultella group</taxon>
        <taxon>Klebsiella</taxon>
        <taxon>Klebsiella pneumoniae complex</taxon>
    </lineage>
</organism>
<evidence type="ECO:0000313" key="4">
    <source>
        <dbReference type="Proteomes" id="UP000251088"/>
    </source>
</evidence>
<accession>A0A2X3F0A7</accession>
<name>A0A2X3F0A7_KLEPN</name>
<dbReference type="SUPFAM" id="SSF51905">
    <property type="entry name" value="FAD/NAD(P)-binding domain"/>
    <property type="match status" value="1"/>
</dbReference>
<dbReference type="PANTHER" id="PTHR13847:SF275">
    <property type="entry name" value="GAMMA-GLUTAMYLPUTRESCINE OXIDOREDUCTASE"/>
    <property type="match status" value="1"/>
</dbReference>
<dbReference type="Proteomes" id="UP000251088">
    <property type="component" value="Unassembled WGS sequence"/>
</dbReference>
<proteinExistence type="predicted"/>
<reference evidence="3 4" key="1">
    <citation type="submission" date="2018-06" db="EMBL/GenBank/DDBJ databases">
        <authorList>
            <consortium name="Pathogen Informatics"/>
            <person name="Doyle S."/>
        </authorList>
    </citation>
    <scope>NUCLEOTIDE SEQUENCE [LARGE SCALE GENOMIC DNA]</scope>
    <source>
        <strain evidence="3 4">NCTC9128</strain>
    </source>
</reference>
<dbReference type="GO" id="GO:0016491">
    <property type="term" value="F:oxidoreductase activity"/>
    <property type="evidence" value="ECO:0007669"/>
    <property type="project" value="UniProtKB-KW"/>
</dbReference>
<dbReference type="GO" id="GO:0005737">
    <property type="term" value="C:cytoplasm"/>
    <property type="evidence" value="ECO:0007669"/>
    <property type="project" value="TreeGrafter"/>
</dbReference>
<gene>
    <name evidence="3" type="primary">puuB_4</name>
    <name evidence="3" type="ORF">NCTC9128_07397</name>
</gene>
<dbReference type="InterPro" id="IPR036188">
    <property type="entry name" value="FAD/NAD-bd_sf"/>
</dbReference>
<evidence type="ECO:0000259" key="2">
    <source>
        <dbReference type="PROSITE" id="PS50206"/>
    </source>
</evidence>
<keyword evidence="1 3" id="KW-0560">Oxidoreductase</keyword>
<dbReference type="AlphaFoldDB" id="A0A2X3F0A7"/>
<dbReference type="PANTHER" id="PTHR13847">
    <property type="entry name" value="SARCOSINE DEHYDROGENASE-RELATED"/>
    <property type="match status" value="1"/>
</dbReference>
<dbReference type="EC" id="1.4.3.-" evidence="3"/>
<dbReference type="EMBL" id="UAWN01000017">
    <property type="protein sequence ID" value="SQC41971.1"/>
    <property type="molecule type" value="Genomic_DNA"/>
</dbReference>
<dbReference type="PROSITE" id="PS50206">
    <property type="entry name" value="RHODANESE_3"/>
    <property type="match status" value="1"/>
</dbReference>
<protein>
    <submittedName>
        <fullName evidence="3">Oxidoreductase</fullName>
        <ecNumber evidence="3">1.4.3.-</ecNumber>
    </submittedName>
</protein>
<dbReference type="Pfam" id="PF01266">
    <property type="entry name" value="DAO"/>
    <property type="match status" value="1"/>
</dbReference>
<sequence length="128" mass="13374">MTEHTTSYYAASANKYEPFPTLEGSINCDVCVVGGGYTGLSSALHLAEMGYDVVVLEGARIGFGASGRNGGQLVNSYSRDIDVIEKNYGPDAAKMLGSMMFEAAISSANASSGIRSSAITARAACSWR</sequence>
<feature type="domain" description="Rhodanese" evidence="2">
    <location>
        <begin position="34"/>
        <end position="72"/>
    </location>
</feature>
<dbReference type="Gene3D" id="3.50.50.60">
    <property type="entry name" value="FAD/NAD(P)-binding domain"/>
    <property type="match status" value="1"/>
</dbReference>
<dbReference type="InterPro" id="IPR001763">
    <property type="entry name" value="Rhodanese-like_dom"/>
</dbReference>
<evidence type="ECO:0000313" key="3">
    <source>
        <dbReference type="EMBL" id="SQC41971.1"/>
    </source>
</evidence>
<evidence type="ECO:0000256" key="1">
    <source>
        <dbReference type="ARBA" id="ARBA00023002"/>
    </source>
</evidence>